<sequence length="176" mass="19807">MVKNLILMFVFSSSLAVAGDSGADMLNKEDFIGYFINYKNILGNKIGRIDNRLEDACKRGEVKMLRPFSHNGYSYAYACKIDKVRFLIGINDETPKKLVNDFILVTSLDLYDMVNEKVVGKYGKCKFPRETPTYSTCTYSIGIDPSTKLGRIVTFEKDAEKKATMYMLSVESGNGI</sequence>
<name>A0A3S8ZPE6_9NEIS</name>
<evidence type="ECO:0000313" key="3">
    <source>
        <dbReference type="Proteomes" id="UP000282438"/>
    </source>
</evidence>
<keyword evidence="1" id="KW-0732">Signal</keyword>
<organism evidence="2 3">
    <name type="scientific">Iodobacter ciconiae</name>
    <dbReference type="NCBI Taxonomy" id="2496266"/>
    <lineage>
        <taxon>Bacteria</taxon>
        <taxon>Pseudomonadati</taxon>
        <taxon>Pseudomonadota</taxon>
        <taxon>Betaproteobacteria</taxon>
        <taxon>Neisseriales</taxon>
        <taxon>Chitinibacteraceae</taxon>
        <taxon>Iodobacter</taxon>
    </lineage>
</organism>
<keyword evidence="3" id="KW-1185">Reference proteome</keyword>
<reference evidence="2 3" key="1">
    <citation type="submission" date="2018-12" db="EMBL/GenBank/DDBJ databases">
        <title>Complete genome sequence of Iodobacter sp. H11R3.</title>
        <authorList>
            <person name="Bae J.-W."/>
        </authorList>
    </citation>
    <scope>NUCLEOTIDE SEQUENCE [LARGE SCALE GENOMIC DNA]</scope>
    <source>
        <strain evidence="2 3">H11R3</strain>
    </source>
</reference>
<feature type="signal peptide" evidence="1">
    <location>
        <begin position="1"/>
        <end position="18"/>
    </location>
</feature>
<evidence type="ECO:0000256" key="1">
    <source>
        <dbReference type="SAM" id="SignalP"/>
    </source>
</evidence>
<protein>
    <submittedName>
        <fullName evidence="2">Uncharacterized protein</fullName>
    </submittedName>
</protein>
<dbReference type="RefSeq" id="WP_125971319.1">
    <property type="nucleotide sequence ID" value="NZ_CP034433.1"/>
</dbReference>
<dbReference type="Proteomes" id="UP000282438">
    <property type="component" value="Chromosome"/>
</dbReference>
<dbReference type="KEGG" id="iod:EJO50_01880"/>
<dbReference type="AlphaFoldDB" id="A0A3S8ZPE6"/>
<feature type="chain" id="PRO_5019467971" evidence="1">
    <location>
        <begin position="19"/>
        <end position="176"/>
    </location>
</feature>
<gene>
    <name evidence="2" type="ORF">EJO50_01880</name>
</gene>
<proteinExistence type="predicted"/>
<accession>A0A3S8ZPE6</accession>
<dbReference type="EMBL" id="CP034433">
    <property type="protein sequence ID" value="AZN35347.1"/>
    <property type="molecule type" value="Genomic_DNA"/>
</dbReference>
<evidence type="ECO:0000313" key="2">
    <source>
        <dbReference type="EMBL" id="AZN35347.1"/>
    </source>
</evidence>